<dbReference type="EC" id="2.7.13.3" evidence="3"/>
<reference evidence="14 15" key="1">
    <citation type="submission" date="2019-03" db="EMBL/GenBank/DDBJ databases">
        <title>Genomic Encyclopedia of Type Strains, Phase IV (KMG-IV): sequencing the most valuable type-strain genomes for metagenomic binning, comparative biology and taxonomic classification.</title>
        <authorList>
            <person name="Goeker M."/>
        </authorList>
    </citation>
    <scope>NUCLEOTIDE SEQUENCE [LARGE SCALE GENOMIC DNA]</scope>
    <source>
        <strain evidence="14 15">DSM 100055</strain>
    </source>
</reference>
<dbReference type="SUPFAM" id="SSF47384">
    <property type="entry name" value="Homodimeric domain of signal transducing histidine kinase"/>
    <property type="match status" value="1"/>
</dbReference>
<dbReference type="GO" id="GO:0000156">
    <property type="term" value="F:phosphorelay response regulator activity"/>
    <property type="evidence" value="ECO:0007669"/>
    <property type="project" value="TreeGrafter"/>
</dbReference>
<gene>
    <name evidence="14" type="ORF">EV215_1041</name>
</gene>
<comment type="catalytic activity">
    <reaction evidence="1">
        <text>ATP + protein L-histidine = ADP + protein N-phospho-L-histidine.</text>
        <dbReference type="EC" id="2.7.13.3"/>
    </reaction>
</comment>
<dbReference type="SMART" id="SM00388">
    <property type="entry name" value="HisKA"/>
    <property type="match status" value="1"/>
</dbReference>
<evidence type="ECO:0000256" key="4">
    <source>
        <dbReference type="ARBA" id="ARBA00022553"/>
    </source>
</evidence>
<dbReference type="GO" id="GO:0007234">
    <property type="term" value="P:osmosensory signaling via phosphorelay pathway"/>
    <property type="evidence" value="ECO:0007669"/>
    <property type="project" value="TreeGrafter"/>
</dbReference>
<keyword evidence="10" id="KW-0175">Coiled coil</keyword>
<feature type="coiled-coil region" evidence="10">
    <location>
        <begin position="319"/>
        <end position="374"/>
    </location>
</feature>
<feature type="transmembrane region" description="Helical" evidence="11">
    <location>
        <begin position="256"/>
        <end position="280"/>
    </location>
</feature>
<dbReference type="GO" id="GO:0030295">
    <property type="term" value="F:protein kinase activator activity"/>
    <property type="evidence" value="ECO:0007669"/>
    <property type="project" value="TreeGrafter"/>
</dbReference>
<dbReference type="SMART" id="SM00387">
    <property type="entry name" value="HATPase_c"/>
    <property type="match status" value="1"/>
</dbReference>
<keyword evidence="5" id="KW-0808">Transferase</keyword>
<evidence type="ECO:0000259" key="13">
    <source>
        <dbReference type="PROSITE" id="PS50885"/>
    </source>
</evidence>
<dbReference type="GO" id="GO:0016020">
    <property type="term" value="C:membrane"/>
    <property type="evidence" value="ECO:0007669"/>
    <property type="project" value="UniProtKB-SubCell"/>
</dbReference>
<dbReference type="Pfam" id="PF02518">
    <property type="entry name" value="HATPase_c"/>
    <property type="match status" value="1"/>
</dbReference>
<dbReference type="GO" id="GO:0000155">
    <property type="term" value="F:phosphorelay sensor kinase activity"/>
    <property type="evidence" value="ECO:0007669"/>
    <property type="project" value="InterPro"/>
</dbReference>
<dbReference type="CDD" id="cd00075">
    <property type="entry name" value="HATPase"/>
    <property type="match status" value="1"/>
</dbReference>
<evidence type="ECO:0000256" key="9">
    <source>
        <dbReference type="ARBA" id="ARBA00023012"/>
    </source>
</evidence>
<keyword evidence="9" id="KW-0902">Two-component regulatory system</keyword>
<dbReference type="InterPro" id="IPR005467">
    <property type="entry name" value="His_kinase_dom"/>
</dbReference>
<comment type="caution">
    <text evidence="14">The sequence shown here is derived from an EMBL/GenBank/DDBJ whole genome shotgun (WGS) entry which is preliminary data.</text>
</comment>
<dbReference type="AlphaFoldDB" id="A0AA46DYL3"/>
<evidence type="ECO:0000256" key="7">
    <source>
        <dbReference type="ARBA" id="ARBA00022777"/>
    </source>
</evidence>
<feature type="coiled-coil region" evidence="10">
    <location>
        <begin position="525"/>
        <end position="559"/>
    </location>
</feature>
<dbReference type="CDD" id="cd06225">
    <property type="entry name" value="HAMP"/>
    <property type="match status" value="1"/>
</dbReference>
<feature type="domain" description="HAMP" evidence="13">
    <location>
        <begin position="277"/>
        <end position="331"/>
    </location>
</feature>
<keyword evidence="7" id="KW-0418">Kinase</keyword>
<comment type="subcellular location">
    <subcellularLocation>
        <location evidence="2">Membrane</location>
    </subcellularLocation>
</comment>
<keyword evidence="15" id="KW-1185">Reference proteome</keyword>
<dbReference type="PROSITE" id="PS50885">
    <property type="entry name" value="HAMP"/>
    <property type="match status" value="1"/>
</dbReference>
<dbReference type="InterPro" id="IPR003660">
    <property type="entry name" value="HAMP_dom"/>
</dbReference>
<dbReference type="EMBL" id="SOBG01000004">
    <property type="protein sequence ID" value="TDT70496.1"/>
    <property type="molecule type" value="Genomic_DNA"/>
</dbReference>
<keyword evidence="6" id="KW-0547">Nucleotide-binding</keyword>
<name>A0AA46DYL3_9FUSO</name>
<evidence type="ECO:0000313" key="14">
    <source>
        <dbReference type="EMBL" id="TDT70496.1"/>
    </source>
</evidence>
<evidence type="ECO:0000256" key="2">
    <source>
        <dbReference type="ARBA" id="ARBA00004370"/>
    </source>
</evidence>
<dbReference type="SUPFAM" id="SSF55874">
    <property type="entry name" value="ATPase domain of HSP90 chaperone/DNA topoisomerase II/histidine kinase"/>
    <property type="match status" value="1"/>
</dbReference>
<dbReference type="Gene3D" id="6.10.340.10">
    <property type="match status" value="1"/>
</dbReference>
<dbReference type="PROSITE" id="PS50109">
    <property type="entry name" value="HIS_KIN"/>
    <property type="match status" value="1"/>
</dbReference>
<feature type="transmembrane region" description="Helical" evidence="11">
    <location>
        <begin position="9"/>
        <end position="27"/>
    </location>
</feature>
<sequence>MKVSIKSKFSIIIIFTSILSLIFAYLISSEVIYRNLEQENKSKIEEKINYIQYELYEFKENFRRETEMMSKNIDLIRLLNKADIGYNIRKEEYNNLYNYYNTLTSNYKNFDIAIYSSKQDLIFTKGFKKNEKIDFNEEGIRYKKLGNDLYIYSIVSIDMNKYMGTIVYRYKISEKEIYRYKNIFVTEVILFDKNKVIKGTLKKDSILQFRKDNYLEIGEKIYFYKLIDIENIDSLKWLFLFDVTKLFSDIQKITSYLFIAMFLVFSLIFLISTTMLNLVVDSIKELTNKINSLKEGNLDINLGKLKLSGDEIGILARDFEAMTITLRDKINELEEANNNNKHYSQRLELMNKEMKETQKKMQEKNENIDRINKLLNNRISEITNIYYLIVNVSKYIIDDNFYEIVIKGIREGLILRKVAIYIVKEESKDIVLTKSFGIGNPPDILEIWDYIDYIKKRDIVLASDIIDLSYYKEFKEPYVVPLFSEKSESKDLYGILLVDDGKKLEQETKKSLITYVKTILLALENRKLYLKLIKENQKLEEATKELQKSEKTKNVFMANVSHELKIPLVPIKGYTELLLAGKIGKLTIKQRKALKTSLNNIERLQEIIENIISYSRIESGKYELLNTKLYLIDVIEEVLMRLENVIEEDRVIVRKNYKTENPIIYGDQEAIKQIFVNLISNSLKFSKKDRLIIDIIISEEGEKYKIILKDNGMGMAKDKVKEILKSFRQLEEGNTRKYRGLGLGLTVVDKILSTYNENINIISEINNGTEVYFYFRKYIDNK</sequence>
<evidence type="ECO:0000256" key="6">
    <source>
        <dbReference type="ARBA" id="ARBA00022741"/>
    </source>
</evidence>
<evidence type="ECO:0000313" key="15">
    <source>
        <dbReference type="Proteomes" id="UP000294678"/>
    </source>
</evidence>
<dbReference type="Gene3D" id="1.10.287.130">
    <property type="match status" value="1"/>
</dbReference>
<dbReference type="PANTHER" id="PTHR42878:SF7">
    <property type="entry name" value="SENSOR HISTIDINE KINASE GLRK"/>
    <property type="match status" value="1"/>
</dbReference>
<evidence type="ECO:0000256" key="3">
    <source>
        <dbReference type="ARBA" id="ARBA00012438"/>
    </source>
</evidence>
<keyword evidence="8" id="KW-0067">ATP-binding</keyword>
<dbReference type="SUPFAM" id="SSF158472">
    <property type="entry name" value="HAMP domain-like"/>
    <property type="match status" value="1"/>
</dbReference>
<protein>
    <recommendedName>
        <fullName evidence="3">histidine kinase</fullName>
        <ecNumber evidence="3">2.7.13.3</ecNumber>
    </recommendedName>
</protein>
<dbReference type="RefSeq" id="WP_134112932.1">
    <property type="nucleotide sequence ID" value="NZ_SOBG01000004.1"/>
</dbReference>
<dbReference type="Pfam" id="PF00512">
    <property type="entry name" value="HisKA"/>
    <property type="match status" value="1"/>
</dbReference>
<dbReference type="InterPro" id="IPR003661">
    <property type="entry name" value="HisK_dim/P_dom"/>
</dbReference>
<evidence type="ECO:0000259" key="12">
    <source>
        <dbReference type="PROSITE" id="PS50109"/>
    </source>
</evidence>
<evidence type="ECO:0000256" key="11">
    <source>
        <dbReference type="SAM" id="Phobius"/>
    </source>
</evidence>
<dbReference type="CDD" id="cd00082">
    <property type="entry name" value="HisKA"/>
    <property type="match status" value="1"/>
</dbReference>
<keyword evidence="11" id="KW-0472">Membrane</keyword>
<dbReference type="InterPro" id="IPR003594">
    <property type="entry name" value="HATPase_dom"/>
</dbReference>
<evidence type="ECO:0000256" key="5">
    <source>
        <dbReference type="ARBA" id="ARBA00022679"/>
    </source>
</evidence>
<evidence type="ECO:0000256" key="10">
    <source>
        <dbReference type="SAM" id="Coils"/>
    </source>
</evidence>
<dbReference type="Proteomes" id="UP000294678">
    <property type="component" value="Unassembled WGS sequence"/>
</dbReference>
<dbReference type="SMART" id="SM00304">
    <property type="entry name" value="HAMP"/>
    <property type="match status" value="1"/>
</dbReference>
<keyword evidence="4" id="KW-0597">Phosphoprotein</keyword>
<dbReference type="InterPro" id="IPR036890">
    <property type="entry name" value="HATPase_C_sf"/>
</dbReference>
<keyword evidence="11" id="KW-0812">Transmembrane</keyword>
<accession>A0AA46DYL3</accession>
<organism evidence="14 15">
    <name type="scientific">Hypnocyclicus thermotrophus</name>
    <dbReference type="NCBI Taxonomy" id="1627895"/>
    <lineage>
        <taxon>Bacteria</taxon>
        <taxon>Fusobacteriati</taxon>
        <taxon>Fusobacteriota</taxon>
        <taxon>Fusobacteriia</taxon>
        <taxon>Fusobacteriales</taxon>
        <taxon>Fusobacteriaceae</taxon>
        <taxon>Hypnocyclicus</taxon>
    </lineage>
</organism>
<dbReference type="GO" id="GO:0005524">
    <property type="term" value="F:ATP binding"/>
    <property type="evidence" value="ECO:0007669"/>
    <property type="project" value="UniProtKB-KW"/>
</dbReference>
<evidence type="ECO:0000256" key="1">
    <source>
        <dbReference type="ARBA" id="ARBA00000085"/>
    </source>
</evidence>
<dbReference type="InterPro" id="IPR036097">
    <property type="entry name" value="HisK_dim/P_sf"/>
</dbReference>
<proteinExistence type="predicted"/>
<dbReference type="Gene3D" id="3.30.565.10">
    <property type="entry name" value="Histidine kinase-like ATPase, C-terminal domain"/>
    <property type="match status" value="1"/>
</dbReference>
<keyword evidence="11" id="KW-1133">Transmembrane helix</keyword>
<evidence type="ECO:0000256" key="8">
    <source>
        <dbReference type="ARBA" id="ARBA00022840"/>
    </source>
</evidence>
<dbReference type="PANTHER" id="PTHR42878">
    <property type="entry name" value="TWO-COMPONENT HISTIDINE KINASE"/>
    <property type="match status" value="1"/>
</dbReference>
<dbReference type="InterPro" id="IPR050351">
    <property type="entry name" value="BphY/WalK/GraS-like"/>
</dbReference>
<feature type="domain" description="Histidine kinase" evidence="12">
    <location>
        <begin position="559"/>
        <end position="779"/>
    </location>
</feature>